<dbReference type="InterPro" id="IPR038883">
    <property type="entry name" value="AN11006-like"/>
</dbReference>
<evidence type="ECO:0000313" key="1">
    <source>
        <dbReference type="EMBL" id="KAF5848175.1"/>
    </source>
</evidence>
<proteinExistence type="predicted"/>
<reference evidence="1" key="1">
    <citation type="submission" date="2019-11" db="EMBL/GenBank/DDBJ databases">
        <title>Bipolaris sorokiniana Genome sequencing.</title>
        <authorList>
            <person name="Wang H."/>
        </authorList>
    </citation>
    <scope>NUCLEOTIDE SEQUENCE</scope>
</reference>
<evidence type="ECO:0000313" key="2">
    <source>
        <dbReference type="Proteomes" id="UP000624244"/>
    </source>
</evidence>
<dbReference type="AlphaFoldDB" id="A0A8H6DVN9"/>
<protein>
    <submittedName>
        <fullName evidence="1">Uncharacterized protein</fullName>
    </submittedName>
</protein>
<dbReference type="PANTHER" id="PTHR42085:SF1">
    <property type="entry name" value="F-BOX DOMAIN-CONTAINING PROTEIN"/>
    <property type="match status" value="1"/>
</dbReference>
<sequence>MAIYTLADLYVPPRRSSSIPRQYHSMAAAGRQDHHFSLADAVDLKPKLQALDKALAGICNGHSRELDFTSIDDAVSMQPPHVAVYVDGSEEFFLMLKTVSRPDLIPKVLAEAIKAMSHGRPYVNMHRTSDFKKGADPTFSDFRPMLPDIDRLCGTDLAGVVARLEAQGKLRVPSREQLPELRLQVYSYVLPEHPRGIFPPWCRKSNGRRLALMRANKQMHSEVRKHYYENVNFLVAIVFKLENASLYEDNTTYLRHIIESMDPNIFPLIKQLSVRINGFTVQESLRTGPIPPPFALKYIFDTFTGLERLTITFGTAPRSNMWTGHDQESIQRKYMDQMKTRFINYIPPSIKVSWSHEDAARFFNSDMVEKSLWNTIQERASTYTDESIDTSS</sequence>
<dbReference type="PANTHER" id="PTHR42085">
    <property type="entry name" value="F-BOX DOMAIN-CONTAINING PROTEIN"/>
    <property type="match status" value="1"/>
</dbReference>
<gene>
    <name evidence="1" type="ORF">GGP41_005559</name>
</gene>
<organism evidence="1 2">
    <name type="scientific">Cochliobolus sativus</name>
    <name type="common">Common root rot and spot blotch fungus</name>
    <name type="synonym">Bipolaris sorokiniana</name>
    <dbReference type="NCBI Taxonomy" id="45130"/>
    <lineage>
        <taxon>Eukaryota</taxon>
        <taxon>Fungi</taxon>
        <taxon>Dikarya</taxon>
        <taxon>Ascomycota</taxon>
        <taxon>Pezizomycotina</taxon>
        <taxon>Dothideomycetes</taxon>
        <taxon>Pleosporomycetidae</taxon>
        <taxon>Pleosporales</taxon>
        <taxon>Pleosporineae</taxon>
        <taxon>Pleosporaceae</taxon>
        <taxon>Bipolaris</taxon>
    </lineage>
</organism>
<name>A0A8H6DVN9_COCSA</name>
<dbReference type="EMBL" id="WNKQ01000011">
    <property type="protein sequence ID" value="KAF5848175.1"/>
    <property type="molecule type" value="Genomic_DNA"/>
</dbReference>
<comment type="caution">
    <text evidence="1">The sequence shown here is derived from an EMBL/GenBank/DDBJ whole genome shotgun (WGS) entry which is preliminary data.</text>
</comment>
<accession>A0A8H6DVN9</accession>
<dbReference type="Proteomes" id="UP000624244">
    <property type="component" value="Unassembled WGS sequence"/>
</dbReference>